<dbReference type="Pfam" id="PF07580">
    <property type="entry name" value="Peptidase_M26_C"/>
    <property type="match status" value="1"/>
</dbReference>
<dbReference type="EMBL" id="NGKW01000007">
    <property type="protein sequence ID" value="OTN90617.1"/>
    <property type="molecule type" value="Genomic_DNA"/>
</dbReference>
<proteinExistence type="predicted"/>
<dbReference type="Proteomes" id="UP000194885">
    <property type="component" value="Unassembled WGS sequence"/>
</dbReference>
<feature type="non-terminal residue" evidence="2">
    <location>
        <position position="259"/>
    </location>
</feature>
<evidence type="ECO:0000259" key="1">
    <source>
        <dbReference type="Pfam" id="PF07580"/>
    </source>
</evidence>
<accession>A0A2C9X4I7</accession>
<dbReference type="GO" id="GO:0005576">
    <property type="term" value="C:extracellular region"/>
    <property type="evidence" value="ECO:0007669"/>
    <property type="project" value="InterPro"/>
</dbReference>
<organism evidence="2 3">
    <name type="scientific">Enterococcus faecium</name>
    <name type="common">Streptococcus faecium</name>
    <dbReference type="NCBI Taxonomy" id="1352"/>
    <lineage>
        <taxon>Bacteria</taxon>
        <taxon>Bacillati</taxon>
        <taxon>Bacillota</taxon>
        <taxon>Bacilli</taxon>
        <taxon>Lactobacillales</taxon>
        <taxon>Enterococcaceae</taxon>
        <taxon>Enterococcus</taxon>
    </lineage>
</organism>
<dbReference type="AlphaFoldDB" id="A0A2C9X4I7"/>
<evidence type="ECO:0000313" key="2">
    <source>
        <dbReference type="EMBL" id="OTN90617.1"/>
    </source>
</evidence>
<dbReference type="GO" id="GO:0008270">
    <property type="term" value="F:zinc ion binding"/>
    <property type="evidence" value="ECO:0007669"/>
    <property type="project" value="InterPro"/>
</dbReference>
<evidence type="ECO:0000313" key="3">
    <source>
        <dbReference type="Proteomes" id="UP000194885"/>
    </source>
</evidence>
<dbReference type="GO" id="GO:0004222">
    <property type="term" value="F:metalloendopeptidase activity"/>
    <property type="evidence" value="ECO:0007669"/>
    <property type="project" value="InterPro"/>
</dbReference>
<dbReference type="InterPro" id="IPR011505">
    <property type="entry name" value="Peptidase_M26_C_dom"/>
</dbReference>
<comment type="caution">
    <text evidence="2">The sequence shown here is derived from an EMBL/GenBank/DDBJ whole genome shotgun (WGS) entry which is preliminary data.</text>
</comment>
<feature type="domain" description="Peptidase M26 C-terminal" evidence="1">
    <location>
        <begin position="3"/>
        <end position="251"/>
    </location>
</feature>
<protein>
    <recommendedName>
        <fullName evidence="1">Peptidase M26 C-terminal domain-containing protein</fullName>
    </recommendedName>
</protein>
<name>A0A2C9X4I7_ENTFC</name>
<reference evidence="2 3" key="1">
    <citation type="submission" date="2017-05" db="EMBL/GenBank/DDBJ databases">
        <title>The Genome Sequence of Enterococcus faecium 7H8_DIV0219.</title>
        <authorList>
            <consortium name="The Broad Institute Genomics Platform"/>
            <consortium name="The Broad Institute Genomic Center for Infectious Diseases"/>
            <person name="Earl A."/>
            <person name="Manson A."/>
            <person name="Schwartman J."/>
            <person name="Gilmore M."/>
            <person name="Abouelleil A."/>
            <person name="Cao P."/>
            <person name="Chapman S."/>
            <person name="Cusick C."/>
            <person name="Shea T."/>
            <person name="Young S."/>
            <person name="Neafsey D."/>
            <person name="Nusbaum C."/>
            <person name="Birren B."/>
        </authorList>
    </citation>
    <scope>NUCLEOTIDE SEQUENCE [LARGE SCALE GENOMIC DNA]</scope>
    <source>
        <strain evidence="2 3">7H8_DIV0219</strain>
    </source>
</reference>
<sequence length="259" mass="30006">MTENEWFKSATKAYIYEAKSKEVPDTEVDIYPRLKGKNRSEYRNFILPLLNLTSNNVFVVTNMSTITFGLYERYIDEALKKTPDMYAEKIKEFESTIQHYGDLWADYYDTWYRIVDDQVKSRLYTIDIPIWDGYWIIDKTQSGYYKNRWVGQYDTSVPAMIEFFGAIGKWYAPNGVGAYANGNLVHFVVDAVVSDYGSSVLTHEMTHNFDGRIYLNGYGRRTGQGAENFADGLLQSPSNKNATNYGLNLIFNWDKNSLR</sequence>
<gene>
    <name evidence="2" type="ORF">A5810_002787</name>
</gene>